<reference evidence="3 4" key="1">
    <citation type="submission" date="2016-10" db="EMBL/GenBank/DDBJ databases">
        <authorList>
            <person name="de Groot N.N."/>
        </authorList>
    </citation>
    <scope>NUCLEOTIDE SEQUENCE [LARGE SCALE GENOMIC DNA]</scope>
    <source>
        <strain evidence="3 4">DSM 6793</strain>
    </source>
</reference>
<feature type="chain" id="PRO_5011623651" evidence="1">
    <location>
        <begin position="20"/>
        <end position="325"/>
    </location>
</feature>
<proteinExistence type="predicted"/>
<dbReference type="Pfam" id="PF18962">
    <property type="entry name" value="Por_Secre_tail"/>
    <property type="match status" value="1"/>
</dbReference>
<gene>
    <name evidence="3" type="ORF">SAMN05421780_10355</name>
</gene>
<keyword evidence="4" id="KW-1185">Reference proteome</keyword>
<evidence type="ECO:0000313" key="4">
    <source>
        <dbReference type="Proteomes" id="UP000199514"/>
    </source>
</evidence>
<dbReference type="STRING" id="927664.SAMN05421780_10355"/>
<name>A0A1I1GVJ7_9BACT</name>
<feature type="signal peptide" evidence="1">
    <location>
        <begin position="1"/>
        <end position="19"/>
    </location>
</feature>
<dbReference type="InterPro" id="IPR026444">
    <property type="entry name" value="Secre_tail"/>
</dbReference>
<dbReference type="AlphaFoldDB" id="A0A1I1GVJ7"/>
<dbReference type="Gene3D" id="2.60.40.10">
    <property type="entry name" value="Immunoglobulins"/>
    <property type="match status" value="1"/>
</dbReference>
<dbReference type="RefSeq" id="WP_091509690.1">
    <property type="nucleotide sequence ID" value="NZ_FOLE01000003.1"/>
</dbReference>
<evidence type="ECO:0000256" key="1">
    <source>
        <dbReference type="SAM" id="SignalP"/>
    </source>
</evidence>
<evidence type="ECO:0000259" key="2">
    <source>
        <dbReference type="Pfam" id="PF18962"/>
    </source>
</evidence>
<dbReference type="EMBL" id="FOLE01000003">
    <property type="protein sequence ID" value="SFC13878.1"/>
    <property type="molecule type" value="Genomic_DNA"/>
</dbReference>
<accession>A0A1I1GVJ7</accession>
<evidence type="ECO:0000313" key="3">
    <source>
        <dbReference type="EMBL" id="SFC13878.1"/>
    </source>
</evidence>
<dbReference type="Proteomes" id="UP000199514">
    <property type="component" value="Unassembled WGS sequence"/>
</dbReference>
<organism evidence="3 4">
    <name type="scientific">Flexibacter flexilis DSM 6793</name>
    <dbReference type="NCBI Taxonomy" id="927664"/>
    <lineage>
        <taxon>Bacteria</taxon>
        <taxon>Pseudomonadati</taxon>
        <taxon>Bacteroidota</taxon>
        <taxon>Cytophagia</taxon>
        <taxon>Cytophagales</taxon>
        <taxon>Flexibacteraceae</taxon>
        <taxon>Flexibacter</taxon>
    </lineage>
</organism>
<feature type="domain" description="Secretion system C-terminal sorting" evidence="2">
    <location>
        <begin position="254"/>
        <end position="323"/>
    </location>
</feature>
<dbReference type="InterPro" id="IPR013783">
    <property type="entry name" value="Ig-like_fold"/>
</dbReference>
<dbReference type="NCBIfam" id="TIGR04183">
    <property type="entry name" value="Por_Secre_tail"/>
    <property type="match status" value="1"/>
</dbReference>
<sequence length="325" mass="35111">MKKISLIIFSLLSANVVHAQYTGGNNDGLAYAILTQSACAVADPTYVYFGGSNDGFAKNTLTQSACAVADPTYVYFGGSNDGFAKNTLTQSACAVPDPTYVYFGGNNDGFAKNTLTQSACAVADPTYVYFGGSNDGLAYGTLTNCSTLPIELLRWEANCKGNKMELLWETASELNNDYFTIEKSNDAKTWAVLATIPAAGNSRDLLRYTFADPNPSENTTYYRLKQTDFDGASVYSATVAANCKDNRQLNLATVYPNPSTGVFMLKGFGVQAKVLVYNALGQCILQKVITNDLAEIDLSQERAGVYQLHIATESNVTINKLVIER</sequence>
<keyword evidence="1" id="KW-0732">Signal</keyword>
<protein>
    <submittedName>
        <fullName evidence="3">Por secretion system C-terminal sorting domain-containing protein</fullName>
    </submittedName>
</protein>
<dbReference type="OrthoDB" id="1466765at2"/>